<organism evidence="2 3">
    <name type="scientific">Phaseolus angularis</name>
    <name type="common">Azuki bean</name>
    <name type="synonym">Vigna angularis</name>
    <dbReference type="NCBI Taxonomy" id="3914"/>
    <lineage>
        <taxon>Eukaryota</taxon>
        <taxon>Viridiplantae</taxon>
        <taxon>Streptophyta</taxon>
        <taxon>Embryophyta</taxon>
        <taxon>Tracheophyta</taxon>
        <taxon>Spermatophyta</taxon>
        <taxon>Magnoliopsida</taxon>
        <taxon>eudicotyledons</taxon>
        <taxon>Gunneridae</taxon>
        <taxon>Pentapetalae</taxon>
        <taxon>rosids</taxon>
        <taxon>fabids</taxon>
        <taxon>Fabales</taxon>
        <taxon>Fabaceae</taxon>
        <taxon>Papilionoideae</taxon>
        <taxon>50 kb inversion clade</taxon>
        <taxon>NPAAA clade</taxon>
        <taxon>indigoferoid/millettioid clade</taxon>
        <taxon>Phaseoleae</taxon>
        <taxon>Vigna</taxon>
    </lineage>
</organism>
<protein>
    <submittedName>
        <fullName evidence="2">Uncharacterized protein</fullName>
    </submittedName>
</protein>
<proteinExistence type="predicted"/>
<evidence type="ECO:0000313" key="2">
    <source>
        <dbReference type="EMBL" id="KAG2396604.1"/>
    </source>
</evidence>
<feature type="region of interest" description="Disordered" evidence="1">
    <location>
        <begin position="1"/>
        <end position="28"/>
    </location>
</feature>
<name>A0A8T0KAG9_PHAAN</name>
<accession>A0A8T0KAG9</accession>
<gene>
    <name evidence="2" type="ORF">HKW66_Vig0228790</name>
</gene>
<evidence type="ECO:0000256" key="1">
    <source>
        <dbReference type="SAM" id="MobiDB-lite"/>
    </source>
</evidence>
<reference evidence="2 3" key="1">
    <citation type="submission" date="2020-05" db="EMBL/GenBank/DDBJ databases">
        <title>Vigna angularis (adzuki bean) Var. LongXiaoDou No. 4 denovo assembly.</title>
        <authorList>
            <person name="Xiang H."/>
        </authorList>
    </citation>
    <scope>NUCLEOTIDE SEQUENCE [LARGE SCALE GENOMIC DNA]</scope>
    <source>
        <tissue evidence="2">Leaf</tissue>
    </source>
</reference>
<dbReference type="AlphaFoldDB" id="A0A8T0KAG9"/>
<dbReference type="Proteomes" id="UP000743370">
    <property type="component" value="Unassembled WGS sequence"/>
</dbReference>
<sequence>MQINKPKIIPNKNMDKSLLPPALAPAPPLTEDEVTEQWRAIFDVEDSGWEWGRRLRRWTETKMQGKRSEGRSG</sequence>
<evidence type="ECO:0000313" key="3">
    <source>
        <dbReference type="Proteomes" id="UP000743370"/>
    </source>
</evidence>
<dbReference type="EMBL" id="JABFOF010000005">
    <property type="protein sequence ID" value="KAG2396604.1"/>
    <property type="molecule type" value="Genomic_DNA"/>
</dbReference>
<comment type="caution">
    <text evidence="2">The sequence shown here is derived from an EMBL/GenBank/DDBJ whole genome shotgun (WGS) entry which is preliminary data.</text>
</comment>